<dbReference type="AlphaFoldDB" id="A0A4Z2GI46"/>
<name>A0A4Z2GI46_9TELE</name>
<proteinExistence type="predicted"/>
<comment type="caution">
    <text evidence="1">The sequence shown here is derived from an EMBL/GenBank/DDBJ whole genome shotgun (WGS) entry which is preliminary data.</text>
</comment>
<reference evidence="1 2" key="1">
    <citation type="submission" date="2019-03" db="EMBL/GenBank/DDBJ databases">
        <title>First draft genome of Liparis tanakae, snailfish: a comprehensive survey of snailfish specific genes.</title>
        <authorList>
            <person name="Kim W."/>
            <person name="Song I."/>
            <person name="Jeong J.-H."/>
            <person name="Kim D."/>
            <person name="Kim S."/>
            <person name="Ryu S."/>
            <person name="Song J.Y."/>
            <person name="Lee S.K."/>
        </authorList>
    </citation>
    <scope>NUCLEOTIDE SEQUENCE [LARGE SCALE GENOMIC DNA]</scope>
    <source>
        <tissue evidence="1">Muscle</tissue>
    </source>
</reference>
<organism evidence="1 2">
    <name type="scientific">Liparis tanakae</name>
    <name type="common">Tanaka's snailfish</name>
    <dbReference type="NCBI Taxonomy" id="230148"/>
    <lineage>
        <taxon>Eukaryota</taxon>
        <taxon>Metazoa</taxon>
        <taxon>Chordata</taxon>
        <taxon>Craniata</taxon>
        <taxon>Vertebrata</taxon>
        <taxon>Euteleostomi</taxon>
        <taxon>Actinopterygii</taxon>
        <taxon>Neopterygii</taxon>
        <taxon>Teleostei</taxon>
        <taxon>Neoteleostei</taxon>
        <taxon>Acanthomorphata</taxon>
        <taxon>Eupercaria</taxon>
        <taxon>Perciformes</taxon>
        <taxon>Cottioidei</taxon>
        <taxon>Cottales</taxon>
        <taxon>Liparidae</taxon>
        <taxon>Liparis</taxon>
    </lineage>
</organism>
<evidence type="ECO:0000313" key="1">
    <source>
        <dbReference type="EMBL" id="TNN53126.1"/>
    </source>
</evidence>
<accession>A0A4Z2GI46</accession>
<gene>
    <name evidence="1" type="ORF">EYF80_036645</name>
</gene>
<dbReference type="Proteomes" id="UP000314294">
    <property type="component" value="Unassembled WGS sequence"/>
</dbReference>
<sequence length="92" mass="10362">MQALQRGDNRQINTRIHLVANIQRGTSKTWKELQQTSTATHRLMGLKGIGIRGGLRKFLEEEAEAPDPRDSLERSLTFLVRPDRGLGRPSLA</sequence>
<keyword evidence="2" id="KW-1185">Reference proteome</keyword>
<protein>
    <submittedName>
        <fullName evidence="1">Uncharacterized protein</fullName>
    </submittedName>
</protein>
<evidence type="ECO:0000313" key="2">
    <source>
        <dbReference type="Proteomes" id="UP000314294"/>
    </source>
</evidence>
<dbReference type="EMBL" id="SRLO01000525">
    <property type="protein sequence ID" value="TNN53126.1"/>
    <property type="molecule type" value="Genomic_DNA"/>
</dbReference>